<dbReference type="Gene3D" id="3.40.50.1460">
    <property type="match status" value="1"/>
</dbReference>
<feature type="compositionally biased region" description="Low complexity" evidence="1">
    <location>
        <begin position="25"/>
        <end position="42"/>
    </location>
</feature>
<dbReference type="EMBL" id="JAFJYH010000070">
    <property type="protein sequence ID" value="KAG4421187.1"/>
    <property type="molecule type" value="Genomic_DNA"/>
</dbReference>
<evidence type="ECO:0000256" key="1">
    <source>
        <dbReference type="SAM" id="MobiDB-lite"/>
    </source>
</evidence>
<protein>
    <submittedName>
        <fullName evidence="3">Uncharacterized protein</fullName>
    </submittedName>
</protein>
<dbReference type="AlphaFoldDB" id="A0A8H7TL13"/>
<feature type="region of interest" description="Disordered" evidence="1">
    <location>
        <begin position="424"/>
        <end position="487"/>
    </location>
</feature>
<reference evidence="3" key="1">
    <citation type="submission" date="2021-02" db="EMBL/GenBank/DDBJ databases">
        <title>Genome sequence Cadophora malorum strain M34.</title>
        <authorList>
            <person name="Stefanovic E."/>
            <person name="Vu D."/>
            <person name="Scully C."/>
            <person name="Dijksterhuis J."/>
            <person name="Roader J."/>
            <person name="Houbraken J."/>
        </authorList>
    </citation>
    <scope>NUCLEOTIDE SEQUENCE</scope>
    <source>
        <strain evidence="3">M34</strain>
    </source>
</reference>
<organism evidence="3 4">
    <name type="scientific">Cadophora malorum</name>
    <dbReference type="NCBI Taxonomy" id="108018"/>
    <lineage>
        <taxon>Eukaryota</taxon>
        <taxon>Fungi</taxon>
        <taxon>Dikarya</taxon>
        <taxon>Ascomycota</taxon>
        <taxon>Pezizomycotina</taxon>
        <taxon>Leotiomycetes</taxon>
        <taxon>Helotiales</taxon>
        <taxon>Ploettnerulaceae</taxon>
        <taxon>Cadophora</taxon>
    </lineage>
</organism>
<accession>A0A8H7TL13</accession>
<evidence type="ECO:0000313" key="3">
    <source>
        <dbReference type="EMBL" id="KAG4421187.1"/>
    </source>
</evidence>
<keyword evidence="2" id="KW-1133">Transmembrane helix</keyword>
<evidence type="ECO:0000313" key="4">
    <source>
        <dbReference type="Proteomes" id="UP000664132"/>
    </source>
</evidence>
<feature type="region of interest" description="Disordered" evidence="1">
    <location>
        <begin position="1"/>
        <end position="52"/>
    </location>
</feature>
<feature type="compositionally biased region" description="Low complexity" evidence="1">
    <location>
        <begin position="440"/>
        <end position="456"/>
    </location>
</feature>
<feature type="compositionally biased region" description="Polar residues" evidence="1">
    <location>
        <begin position="467"/>
        <end position="480"/>
    </location>
</feature>
<keyword evidence="2" id="KW-0472">Membrane</keyword>
<sequence>MGPQVPSQDALAMNTTDHEELNGKPSLLSRPSRSNASNASPRRSPRRAPMATVEEEMIEDEFIEEDMIEEGETGVLPSREEQAKAQDANLRCVWDNIMKDYSVAGRPHRRVAVLLISWTETLDDLKAKDEVNALEDVWRNLFHYEVEKKEIVEGKRPGIQLAKHLVDFVHKYEGESSLLIVYYAGHGIPGKPGELTLAGRRLPGKKHSLENAVPWHESEHIIRDADADVLLIFDCCYAGNLLTHNVRSYYQTRSYETLAACGRGEVTNFPGEDSFTSALIWALKKLVEERERFTVSELQTRIMNGAPSFPKGQFVPLLERYDPCDQRLILAPLPFGSDAETPVSPPPNHTMDLRQNSLDLRFFFPNPPDAEEIENLARRLKRDMVAQNIGARSIVWIALKNKDLIRAAAEKWMRQTRNKNLFPAARTNSASKPPDLVKCSTNASGSPSSENSASEELPQLQKDDHLTTTPANESAKNNQTKAEDNVQPRDNWGRYKFIIAMRRLYPVFKIALLVSLSAGAWYTMPFLRLYPLKR</sequence>
<feature type="transmembrane region" description="Helical" evidence="2">
    <location>
        <begin position="504"/>
        <end position="524"/>
    </location>
</feature>
<dbReference type="OrthoDB" id="4760831at2759"/>
<proteinExistence type="predicted"/>
<gene>
    <name evidence="3" type="ORF">IFR04_005707</name>
</gene>
<evidence type="ECO:0000256" key="2">
    <source>
        <dbReference type="SAM" id="Phobius"/>
    </source>
</evidence>
<name>A0A8H7TL13_9HELO</name>
<dbReference type="Proteomes" id="UP000664132">
    <property type="component" value="Unassembled WGS sequence"/>
</dbReference>
<keyword evidence="2" id="KW-0812">Transmembrane</keyword>
<comment type="caution">
    <text evidence="3">The sequence shown here is derived from an EMBL/GenBank/DDBJ whole genome shotgun (WGS) entry which is preliminary data.</text>
</comment>
<keyword evidence="4" id="KW-1185">Reference proteome</keyword>